<dbReference type="PROSITE" id="PS01033">
    <property type="entry name" value="GLOBIN"/>
    <property type="match status" value="1"/>
</dbReference>
<dbReference type="GO" id="GO:0020037">
    <property type="term" value="F:heme binding"/>
    <property type="evidence" value="ECO:0007669"/>
    <property type="project" value="InterPro"/>
</dbReference>
<sequence>MGCFESKGHKIFDFKKKSFKNGNNGNLPPSLTEKDRVILVTSWQRLKTDVEKVGVVTFMKLFDSHPEVQDAFLPFQQLSKKDMEQSAILRSHALRVMGTVDKCISRLDTPDKFKDLMTNLGQRHLNYNVNEEFIEMVGQQFVYAIQPHLEDIWSEEVQVAWSQLFKYMTYYMRQGLRGSTTIQY</sequence>
<keyword evidence="4" id="KW-0479">Metal-binding</keyword>
<evidence type="ECO:0000259" key="7">
    <source>
        <dbReference type="PROSITE" id="PS01033"/>
    </source>
</evidence>
<dbReference type="SUPFAM" id="SSF46458">
    <property type="entry name" value="Globin-like"/>
    <property type="match status" value="1"/>
</dbReference>
<dbReference type="Pfam" id="PF00042">
    <property type="entry name" value="Globin"/>
    <property type="match status" value="1"/>
</dbReference>
<evidence type="ECO:0000313" key="8">
    <source>
        <dbReference type="EMBL" id="CAC5401580.1"/>
    </source>
</evidence>
<name>A0A6J8D367_MYTCO</name>
<protein>
    <recommendedName>
        <fullName evidence="7">Globin domain-containing protein</fullName>
    </recommendedName>
</protein>
<comment type="similarity">
    <text evidence="6">Belongs to the globin family.</text>
</comment>
<evidence type="ECO:0000256" key="5">
    <source>
        <dbReference type="ARBA" id="ARBA00023004"/>
    </source>
</evidence>
<keyword evidence="1 6" id="KW-0813">Transport</keyword>
<dbReference type="InterPro" id="IPR000971">
    <property type="entry name" value="Globin"/>
</dbReference>
<keyword evidence="2 6" id="KW-0349">Heme</keyword>
<dbReference type="AlphaFoldDB" id="A0A6J8D367"/>
<keyword evidence="5" id="KW-0408">Iron</keyword>
<gene>
    <name evidence="8" type="ORF">MCOR_35651</name>
</gene>
<keyword evidence="9" id="KW-1185">Reference proteome</keyword>
<organism evidence="8 9">
    <name type="scientific">Mytilus coruscus</name>
    <name type="common">Sea mussel</name>
    <dbReference type="NCBI Taxonomy" id="42192"/>
    <lineage>
        <taxon>Eukaryota</taxon>
        <taxon>Metazoa</taxon>
        <taxon>Spiralia</taxon>
        <taxon>Lophotrochozoa</taxon>
        <taxon>Mollusca</taxon>
        <taxon>Bivalvia</taxon>
        <taxon>Autobranchia</taxon>
        <taxon>Pteriomorphia</taxon>
        <taxon>Mytilida</taxon>
        <taxon>Mytiloidea</taxon>
        <taxon>Mytilidae</taxon>
        <taxon>Mytilinae</taxon>
        <taxon>Mytilus</taxon>
    </lineage>
</organism>
<evidence type="ECO:0000313" key="9">
    <source>
        <dbReference type="Proteomes" id="UP000507470"/>
    </source>
</evidence>
<dbReference type="OrthoDB" id="436496at2759"/>
<dbReference type="PANTHER" id="PTHR46458">
    <property type="entry name" value="BLR2807 PROTEIN"/>
    <property type="match status" value="1"/>
</dbReference>
<dbReference type="GO" id="GO:0005344">
    <property type="term" value="F:oxygen carrier activity"/>
    <property type="evidence" value="ECO:0007669"/>
    <property type="project" value="UniProtKB-KW"/>
</dbReference>
<evidence type="ECO:0000256" key="2">
    <source>
        <dbReference type="ARBA" id="ARBA00022617"/>
    </source>
</evidence>
<accession>A0A6J8D367</accession>
<dbReference type="EMBL" id="CACVKT020006444">
    <property type="protein sequence ID" value="CAC5401580.1"/>
    <property type="molecule type" value="Genomic_DNA"/>
</dbReference>
<dbReference type="InterPro" id="IPR009050">
    <property type="entry name" value="Globin-like_sf"/>
</dbReference>
<evidence type="ECO:0000256" key="1">
    <source>
        <dbReference type="ARBA" id="ARBA00022448"/>
    </source>
</evidence>
<feature type="domain" description="Globin" evidence="7">
    <location>
        <begin position="30"/>
        <end position="177"/>
    </location>
</feature>
<dbReference type="PANTHER" id="PTHR46458:SF1">
    <property type="entry name" value="GEO09476P1"/>
    <property type="match status" value="1"/>
</dbReference>
<evidence type="ECO:0000256" key="3">
    <source>
        <dbReference type="ARBA" id="ARBA00022621"/>
    </source>
</evidence>
<dbReference type="Gene3D" id="1.10.490.10">
    <property type="entry name" value="Globins"/>
    <property type="match status" value="1"/>
</dbReference>
<keyword evidence="3 6" id="KW-0561">Oxygen transport</keyword>
<dbReference type="GO" id="GO:0019825">
    <property type="term" value="F:oxygen binding"/>
    <property type="evidence" value="ECO:0007669"/>
    <property type="project" value="InterPro"/>
</dbReference>
<dbReference type="InterPro" id="IPR012292">
    <property type="entry name" value="Globin/Proto"/>
</dbReference>
<evidence type="ECO:0000256" key="6">
    <source>
        <dbReference type="RuleBase" id="RU000356"/>
    </source>
</evidence>
<dbReference type="PRINTS" id="PR00188">
    <property type="entry name" value="PLANTGLOBIN"/>
</dbReference>
<dbReference type="Proteomes" id="UP000507470">
    <property type="component" value="Unassembled WGS sequence"/>
</dbReference>
<dbReference type="GO" id="GO:0046872">
    <property type="term" value="F:metal ion binding"/>
    <property type="evidence" value="ECO:0007669"/>
    <property type="project" value="UniProtKB-KW"/>
</dbReference>
<evidence type="ECO:0000256" key="4">
    <source>
        <dbReference type="ARBA" id="ARBA00022723"/>
    </source>
</evidence>
<dbReference type="InterPro" id="IPR050532">
    <property type="entry name" value="Globin-like_OT"/>
</dbReference>
<proteinExistence type="inferred from homology"/>
<reference evidence="8 9" key="1">
    <citation type="submission" date="2020-06" db="EMBL/GenBank/DDBJ databases">
        <authorList>
            <person name="Li R."/>
            <person name="Bekaert M."/>
        </authorList>
    </citation>
    <scope>NUCLEOTIDE SEQUENCE [LARGE SCALE GENOMIC DNA]</scope>
    <source>
        <strain evidence="9">wild</strain>
    </source>
</reference>